<dbReference type="PANTHER" id="PTHR47396">
    <property type="entry name" value="TYPE I RESTRICTION ENZYME ECOKI R PROTEIN"/>
    <property type="match status" value="1"/>
</dbReference>
<dbReference type="GO" id="GO:0016787">
    <property type="term" value="F:hydrolase activity"/>
    <property type="evidence" value="ECO:0007669"/>
    <property type="project" value="InterPro"/>
</dbReference>
<protein>
    <submittedName>
        <fullName evidence="2">Type III restriction protein res subunit</fullName>
    </submittedName>
</protein>
<keyword evidence="3" id="KW-1185">Reference proteome</keyword>
<dbReference type="EMBL" id="CP003179">
    <property type="protein sequence ID" value="AEW03963.1"/>
    <property type="molecule type" value="Genomic_DNA"/>
</dbReference>
<organism evidence="2 3">
    <name type="scientific">Sulfobacillus acidophilus (strain ATCC 700253 / DSM 10332 / NAL)</name>
    <dbReference type="NCBI Taxonomy" id="679936"/>
    <lineage>
        <taxon>Bacteria</taxon>
        <taxon>Bacillati</taxon>
        <taxon>Bacillota</taxon>
        <taxon>Clostridia</taxon>
        <taxon>Eubacteriales</taxon>
        <taxon>Clostridiales Family XVII. Incertae Sedis</taxon>
        <taxon>Sulfobacillus</taxon>
    </lineage>
</organism>
<dbReference type="GO" id="GO:0005829">
    <property type="term" value="C:cytosol"/>
    <property type="evidence" value="ECO:0007669"/>
    <property type="project" value="TreeGrafter"/>
</dbReference>
<reference evidence="3" key="1">
    <citation type="submission" date="2011-12" db="EMBL/GenBank/DDBJ databases">
        <title>The complete genome of chromosome of Sulfobacillus acidophilus DSM 10332.</title>
        <authorList>
            <person name="Lucas S."/>
            <person name="Han J."/>
            <person name="Lapidus A."/>
            <person name="Bruce D."/>
            <person name="Goodwin L."/>
            <person name="Pitluck S."/>
            <person name="Peters L."/>
            <person name="Kyrpides N."/>
            <person name="Mavromatis K."/>
            <person name="Ivanova N."/>
            <person name="Mikhailova N."/>
            <person name="Chertkov O."/>
            <person name="Saunders E."/>
            <person name="Detter J.C."/>
            <person name="Tapia R."/>
            <person name="Han C."/>
            <person name="Land M."/>
            <person name="Hauser L."/>
            <person name="Markowitz V."/>
            <person name="Cheng J.-F."/>
            <person name="Hugenholtz P."/>
            <person name="Woyke T."/>
            <person name="Wu D."/>
            <person name="Pukall R."/>
            <person name="Gehrich-Schroeter G."/>
            <person name="Schneider S."/>
            <person name="Klenk H.-P."/>
            <person name="Eisen J.A."/>
        </authorList>
    </citation>
    <scope>NUCLEOTIDE SEQUENCE [LARGE SCALE GENOMIC DNA]</scope>
    <source>
        <strain evidence="3">ATCC 700253 / DSM 10332 / NAL</strain>
    </source>
</reference>
<proteinExistence type="predicted"/>
<dbReference type="InterPro" id="IPR006935">
    <property type="entry name" value="Helicase/UvrB_N"/>
</dbReference>
<dbReference type="InterPro" id="IPR027417">
    <property type="entry name" value="P-loop_NTPase"/>
</dbReference>
<evidence type="ECO:0000259" key="1">
    <source>
        <dbReference type="Pfam" id="PF04851"/>
    </source>
</evidence>
<sequence>MMPLKHYQQRALTVIDQYLQALRDWRDKVSALPEDVRGAVDFPAKAWEAVGGRQPYHAKQTGAGEPLPHFCLKVPTGGGKTYLAVQTIDRIQQHYLHRLTGLVLWIVPTQQIYRQTLAHLRDRHHPYRQFLDVATGGRVMVVEKTDRFTPDDVATRLVIVLLMLPSANRRDKETLKLFQDASGFEAFFPPEGDYPAHEQWLQRWPNLDYFGDEASWFGRQVKTSLGNVLRILSPVIILDEGQKAYSASAQDTIRGFNPAIIVELSATPPRGSNILVDIRGRDLDQEEMIKLDLHVTNRASPRWQDTLADSVAWREALEEKAVQYEARTGVYIRPITLIQVERTGKDQVDAGYIHAEHVKQALMDVHGVPEDHIAIKSSEQDDIEGIDLLAKDCPIRYIITKQALQEGWDCPFAYVLTVLTNPSSQTALTQLVGRILRQPYAKKTGVPALDESYVFCFQRQASELAQSIKDGLEDEGLGDLAHSVALSDRDKPSDGPPRTVGIRERFRRFEGKVYLPRFVITEAGREEDLQYEMDLVRRIRWEELRLDRLDTLVLGIPSLVDWEVAYGYGETAETVVERERREYEAAHRAINVLFLTRRLEALVPNPWVARDIVNRAIDRLRTRYDEAVIAANQVFLAQELEKLVEAERDRLTEAIFRELIHQGKLRLVLMTGRAYRVPSRITVPRTVQQPLLHSTGRTVQMSLFDDPVPADWFNPALEAPVALCLDSQKKLLFWYRNLVGRDYFSVQGWRKNRIWPDFIAAKRSETHPEDYDTIYVLETKGDQLAGNLDTHYKQEVFALCNELGKKITWSDLGLEFPNRQVQFQVVMADEWERVIQELFA</sequence>
<gene>
    <name evidence="2" type="ordered locus">Sulac_0396</name>
</gene>
<dbReference type="PATRIC" id="fig|679936.5.peg.398"/>
<dbReference type="InterPro" id="IPR050742">
    <property type="entry name" value="Helicase_Restrict-Modif_Enz"/>
</dbReference>
<dbReference type="REBASE" id="45593">
    <property type="entry name" value="Sac10332ORF395P"/>
</dbReference>
<dbReference type="Gene3D" id="3.40.50.300">
    <property type="entry name" value="P-loop containing nucleotide triphosphate hydrolases"/>
    <property type="match status" value="2"/>
</dbReference>
<dbReference type="Proteomes" id="UP000005439">
    <property type="component" value="Chromosome"/>
</dbReference>
<accession>G8TY56</accession>
<name>G8TY56_SULAD</name>
<feature type="domain" description="Helicase/UvrB N-terminal" evidence="1">
    <location>
        <begin position="3"/>
        <end position="270"/>
    </location>
</feature>
<dbReference type="AlphaFoldDB" id="G8TY56"/>
<dbReference type="SUPFAM" id="SSF52540">
    <property type="entry name" value="P-loop containing nucleoside triphosphate hydrolases"/>
    <property type="match status" value="2"/>
</dbReference>
<evidence type="ECO:0000313" key="3">
    <source>
        <dbReference type="Proteomes" id="UP000005439"/>
    </source>
</evidence>
<dbReference type="GO" id="GO:0003677">
    <property type="term" value="F:DNA binding"/>
    <property type="evidence" value="ECO:0007669"/>
    <property type="project" value="InterPro"/>
</dbReference>
<dbReference type="Pfam" id="PF04851">
    <property type="entry name" value="ResIII"/>
    <property type="match status" value="1"/>
</dbReference>
<reference evidence="2 3" key="2">
    <citation type="journal article" date="2012" name="Stand. Genomic Sci.">
        <title>Complete genome sequence of the moderately thermophilic mineral-sulfide-oxidizing firmicute Sulfobacillus acidophilus type strain (NAL(T)).</title>
        <authorList>
            <person name="Anderson I."/>
            <person name="Chertkov O."/>
            <person name="Chen A."/>
            <person name="Saunders E."/>
            <person name="Lapidus A."/>
            <person name="Nolan M."/>
            <person name="Lucas S."/>
            <person name="Hammon N."/>
            <person name="Deshpande S."/>
            <person name="Cheng J.F."/>
            <person name="Han C."/>
            <person name="Tapia R."/>
            <person name="Goodwin L.A."/>
            <person name="Pitluck S."/>
            <person name="Liolios K."/>
            <person name="Pagani I."/>
            <person name="Ivanova N."/>
            <person name="Mikhailova N."/>
            <person name="Pati A."/>
            <person name="Palaniappan K."/>
            <person name="Land M."/>
            <person name="Pan C."/>
            <person name="Rohde M."/>
            <person name="Pukall R."/>
            <person name="Goker M."/>
            <person name="Detter J.C."/>
            <person name="Woyke T."/>
            <person name="Bristow J."/>
            <person name="Eisen J.A."/>
            <person name="Markowitz V."/>
            <person name="Hugenholtz P."/>
            <person name="Kyrpides N.C."/>
            <person name="Klenk H.P."/>
            <person name="Mavromatis K."/>
        </authorList>
    </citation>
    <scope>NUCLEOTIDE SEQUENCE [LARGE SCALE GENOMIC DNA]</scope>
    <source>
        <strain evidence="3">ATCC 700253 / DSM 10332 / NAL</strain>
    </source>
</reference>
<dbReference type="STRING" id="679936.Sulac_0396"/>
<dbReference type="GO" id="GO:0005524">
    <property type="term" value="F:ATP binding"/>
    <property type="evidence" value="ECO:0007669"/>
    <property type="project" value="InterPro"/>
</dbReference>
<evidence type="ECO:0000313" key="2">
    <source>
        <dbReference type="EMBL" id="AEW03963.1"/>
    </source>
</evidence>
<dbReference type="KEGG" id="sap:Sulac_0396"/>
<dbReference type="PANTHER" id="PTHR47396:SF1">
    <property type="entry name" value="ATP-DEPENDENT HELICASE IRC3-RELATED"/>
    <property type="match status" value="1"/>
</dbReference>
<dbReference type="HOGENOM" id="CLU_015668_0_0_9"/>